<feature type="binding site" evidence="1">
    <location>
        <position position="1059"/>
    </location>
    <ligand>
        <name>ATP</name>
        <dbReference type="ChEBI" id="CHEBI:30616"/>
    </ligand>
</feature>
<protein>
    <recommendedName>
        <fullName evidence="4">Protein kinase domain-containing protein</fullName>
    </recommendedName>
</protein>
<organism evidence="5 6">
    <name type="scientific">Ostreobium quekettii</name>
    <dbReference type="NCBI Taxonomy" id="121088"/>
    <lineage>
        <taxon>Eukaryota</taxon>
        <taxon>Viridiplantae</taxon>
        <taxon>Chlorophyta</taxon>
        <taxon>core chlorophytes</taxon>
        <taxon>Ulvophyceae</taxon>
        <taxon>TCBD clade</taxon>
        <taxon>Bryopsidales</taxon>
        <taxon>Ostreobineae</taxon>
        <taxon>Ostreobiaceae</taxon>
        <taxon>Ostreobium</taxon>
    </lineage>
</organism>
<dbReference type="Gene3D" id="3.30.200.20">
    <property type="entry name" value="Phosphorylase Kinase, domain 1"/>
    <property type="match status" value="1"/>
</dbReference>
<dbReference type="SMART" id="SM00220">
    <property type="entry name" value="S_TKc"/>
    <property type="match status" value="1"/>
</dbReference>
<dbReference type="EMBL" id="CAJHUC010001114">
    <property type="protein sequence ID" value="CAD7699796.1"/>
    <property type="molecule type" value="Genomic_DNA"/>
</dbReference>
<dbReference type="InterPro" id="IPR017441">
    <property type="entry name" value="Protein_kinase_ATP_BS"/>
</dbReference>
<keyword evidence="1" id="KW-0547">Nucleotide-binding</keyword>
<evidence type="ECO:0000256" key="2">
    <source>
        <dbReference type="SAM" id="MobiDB-lite"/>
    </source>
</evidence>
<feature type="compositionally biased region" description="Low complexity" evidence="2">
    <location>
        <begin position="676"/>
        <end position="688"/>
    </location>
</feature>
<dbReference type="InterPro" id="IPR051681">
    <property type="entry name" value="Ser/Thr_Kinases-Pseudokinases"/>
</dbReference>
<feature type="compositionally biased region" description="Low complexity" evidence="2">
    <location>
        <begin position="471"/>
        <end position="491"/>
    </location>
</feature>
<dbReference type="Proteomes" id="UP000708148">
    <property type="component" value="Unassembled WGS sequence"/>
</dbReference>
<dbReference type="GO" id="GO:0004674">
    <property type="term" value="F:protein serine/threonine kinase activity"/>
    <property type="evidence" value="ECO:0007669"/>
    <property type="project" value="TreeGrafter"/>
</dbReference>
<dbReference type="Pfam" id="PF00069">
    <property type="entry name" value="Pkinase"/>
    <property type="match status" value="1"/>
</dbReference>
<name>A0A8S1J0W9_9CHLO</name>
<dbReference type="InterPro" id="IPR011009">
    <property type="entry name" value="Kinase-like_dom_sf"/>
</dbReference>
<dbReference type="PROSITE" id="PS00107">
    <property type="entry name" value="PROTEIN_KINASE_ATP"/>
    <property type="match status" value="1"/>
</dbReference>
<dbReference type="OrthoDB" id="4062651at2759"/>
<feature type="compositionally biased region" description="Low complexity" evidence="2">
    <location>
        <begin position="530"/>
        <end position="545"/>
    </location>
</feature>
<feature type="compositionally biased region" description="Gly residues" evidence="2">
    <location>
        <begin position="893"/>
        <end position="911"/>
    </location>
</feature>
<gene>
    <name evidence="5" type="ORF">OSTQU699_LOCUS5155</name>
</gene>
<dbReference type="InterPro" id="IPR000719">
    <property type="entry name" value="Prot_kinase_dom"/>
</dbReference>
<feature type="domain" description="Protein kinase" evidence="4">
    <location>
        <begin position="1032"/>
        <end position="1343"/>
    </location>
</feature>
<feature type="compositionally biased region" description="Polar residues" evidence="2">
    <location>
        <begin position="844"/>
        <end position="856"/>
    </location>
</feature>
<evidence type="ECO:0000259" key="4">
    <source>
        <dbReference type="PROSITE" id="PS50011"/>
    </source>
</evidence>
<keyword evidence="1" id="KW-0067">ATP-binding</keyword>
<feature type="region of interest" description="Disordered" evidence="2">
    <location>
        <begin position="1096"/>
        <end position="1125"/>
    </location>
</feature>
<dbReference type="SUPFAM" id="SSF56112">
    <property type="entry name" value="Protein kinase-like (PK-like)"/>
    <property type="match status" value="1"/>
</dbReference>
<feature type="region of interest" description="Disordered" evidence="2">
    <location>
        <begin position="454"/>
        <end position="911"/>
    </location>
</feature>
<feature type="region of interest" description="Disordered" evidence="2">
    <location>
        <begin position="998"/>
        <end position="1021"/>
    </location>
</feature>
<feature type="compositionally biased region" description="Low complexity" evidence="2">
    <location>
        <begin position="827"/>
        <end position="843"/>
    </location>
</feature>
<dbReference type="Gene3D" id="1.10.510.10">
    <property type="entry name" value="Transferase(Phosphotransferase) domain 1"/>
    <property type="match status" value="1"/>
</dbReference>
<sequence>MACWAILARVAAGQDATQASAASGRELRAALEDPNVLTIQLTGDVALSAHSGWTRDAPLVLDRSVALEAAGEGGMKIFVQDLWIPGMGLDFLRADVPVEIGLKNIHIVGVPLAGTAPAGLWNVTFILEDCLLELWSDSSVPNQLALLEERQRPDGFPAADGAQVTEPLTSGLCQRTFDMFDCPDTFDFMLLVDVAFDWTETGTEPPTGQEDLAPGVFSAVNTPAAVSVVEIVTGSDTASLVEALRTAGPARLRVVVINDALQISEDDIDCSGNVIVPQADIVFFGAAATVPPVDLLDFNFASSCIVLQEGVTATLVNLLLNNTRSREEPRLQPLVPFFDAQRDSRVELQNVVWNVLSDGGSPLTALDILEDLQGHPVPEGESDERLMEIKNEGYCSKEFIGNSSSCAESTQCSNLSACPDGAVAVDSVAYRFEGTDYKIVSSLLITRTVGNDTVQADTPAPTPAIAPAPSPASETGNATTPAAAPAPASATGDVQASSASPATTNGTSPNVTTPVDGPGAAPGPAPGAPAPTNVTTPVDGTGAAPGPEPGAPAPTNVTTPVDGTGAAPGPEPGAPAPTNVTTPVDGTGAALGPGAAPSPTNVTTPADEPGAAPSSEPAARPANGTIPVNGSGATGGPEAAPSLTNGTTPIDEPVAAPSPESARSPTTGTAPGDRTGAAASPGPAPMSANGTTQDPNAAAAPANEIEGITEPPVVSASTNGTGPVNGTGGMQDTDGMSGTANETAPAIPANLSAPAAPADGTEEIEDQDSASAPANGTGPANEIGTVPDPDAALAPTNETVSSPSNDTDVEPSPGTGPMPANGTDGNATAVAPGPAVAAGPDVGSSQINGASSSQPGSDGIAASDNGSEALNATQGNSNRTVTNRPTASVDPGVVGGTGNGEMGDSGGGSGGAPSGALIGGVAAVVAVLACVVLIVYSVRRHRRGRGGEKLIDPQGYRVPEAQHTVMVRRNTPPQPTFTKFVAVDDDQNKLVINMDTGEEGAFEDEGMSSSSDESPEDALSHQEAASKLFDNIVMGELLGQGAYGRVYKGTWNGAVVAVKVFTHTVEDDRLEASIEREIHFMTELRHPNVVQQYKAGTRHVTPKSPAKQSSSEVDTQTGSSSGGVHSATYETAMQAIKHSRKATKETWMVMEYCDLGILSNAIKAGWFYRDDGRRELNMECVVRTAQDIARGCEYLHENRTVHGDLKPHNILLATSAFDNRRWCAKLADFGVSRRMGAVSHIYTSTVGTMAYLSPEILRDGKLSEGADVYAYGMIMWQLVCGESVFKQKSAADVWRLIAVEKWRPTFPRSINARYQHLARRCWAEEVQDRPSFQQVQRELGTILQSL</sequence>
<feature type="compositionally biased region" description="Polar residues" evidence="2">
    <location>
        <begin position="796"/>
        <end position="806"/>
    </location>
</feature>
<keyword evidence="6" id="KW-1185">Reference proteome</keyword>
<comment type="caution">
    <text evidence="5">The sequence shown here is derived from an EMBL/GenBank/DDBJ whole genome shotgun (WGS) entry which is preliminary data.</text>
</comment>
<evidence type="ECO:0000313" key="5">
    <source>
        <dbReference type="EMBL" id="CAD7699796.1"/>
    </source>
</evidence>
<keyword evidence="3" id="KW-1133">Transmembrane helix</keyword>
<feature type="compositionally biased region" description="Low complexity" evidence="2">
    <location>
        <begin position="586"/>
        <end position="622"/>
    </location>
</feature>
<dbReference type="PANTHER" id="PTHR44329:SF214">
    <property type="entry name" value="PROTEIN KINASE DOMAIN-CONTAINING PROTEIN"/>
    <property type="match status" value="1"/>
</dbReference>
<feature type="compositionally biased region" description="Polar residues" evidence="2">
    <location>
        <begin position="1106"/>
        <end position="1125"/>
    </location>
</feature>
<evidence type="ECO:0000313" key="6">
    <source>
        <dbReference type="Proteomes" id="UP000708148"/>
    </source>
</evidence>
<keyword evidence="3" id="KW-0812">Transmembrane</keyword>
<evidence type="ECO:0000256" key="1">
    <source>
        <dbReference type="PROSITE-ProRule" id="PRU10141"/>
    </source>
</evidence>
<feature type="transmembrane region" description="Helical" evidence="3">
    <location>
        <begin position="915"/>
        <end position="936"/>
    </location>
</feature>
<proteinExistence type="predicted"/>
<dbReference type="PROSITE" id="PS50011">
    <property type="entry name" value="PROTEIN_KINASE_DOM"/>
    <property type="match status" value="1"/>
</dbReference>
<keyword evidence="3" id="KW-0472">Membrane</keyword>
<feature type="compositionally biased region" description="Polar residues" evidence="2">
    <location>
        <begin position="492"/>
        <end position="511"/>
    </location>
</feature>
<evidence type="ECO:0000256" key="3">
    <source>
        <dbReference type="SAM" id="Phobius"/>
    </source>
</evidence>
<reference evidence="5" key="1">
    <citation type="submission" date="2020-12" db="EMBL/GenBank/DDBJ databases">
        <authorList>
            <person name="Iha C."/>
        </authorList>
    </citation>
    <scope>NUCLEOTIDE SEQUENCE</scope>
</reference>
<dbReference type="GO" id="GO:0005524">
    <property type="term" value="F:ATP binding"/>
    <property type="evidence" value="ECO:0007669"/>
    <property type="project" value="UniProtKB-UniRule"/>
</dbReference>
<feature type="compositionally biased region" description="Pro residues" evidence="2">
    <location>
        <begin position="460"/>
        <end position="470"/>
    </location>
</feature>
<feature type="compositionally biased region" description="Polar residues" evidence="2">
    <location>
        <begin position="864"/>
        <end position="886"/>
    </location>
</feature>
<accession>A0A8S1J0W9</accession>
<dbReference type="PANTHER" id="PTHR44329">
    <property type="entry name" value="SERINE/THREONINE-PROTEIN KINASE TNNI3K-RELATED"/>
    <property type="match status" value="1"/>
</dbReference>